<protein>
    <recommendedName>
        <fullName evidence="1">Iminophenyl-pyruvate dimer synthase domain-containing protein</fullName>
    </recommendedName>
</protein>
<dbReference type="Pfam" id="PF12902">
    <property type="entry name" value="Ferritin-like"/>
    <property type="match status" value="1"/>
</dbReference>
<reference evidence="2 3" key="1">
    <citation type="submission" date="2019-05" db="EMBL/GenBank/DDBJ databases">
        <title>Draft genome sequence of Nonomuraea zeae DSM 100528.</title>
        <authorList>
            <person name="Saricaoglu S."/>
            <person name="Isik K."/>
        </authorList>
    </citation>
    <scope>NUCLEOTIDE SEQUENCE [LARGE SCALE GENOMIC DNA]</scope>
    <source>
        <strain evidence="2 3">DSM 100528</strain>
    </source>
</reference>
<evidence type="ECO:0000313" key="2">
    <source>
        <dbReference type="EMBL" id="TMR31208.1"/>
    </source>
</evidence>
<organism evidence="2 3">
    <name type="scientific">Nonomuraea zeae</name>
    <dbReference type="NCBI Taxonomy" id="1642303"/>
    <lineage>
        <taxon>Bacteria</taxon>
        <taxon>Bacillati</taxon>
        <taxon>Actinomycetota</taxon>
        <taxon>Actinomycetes</taxon>
        <taxon>Streptosporangiales</taxon>
        <taxon>Streptosporangiaceae</taxon>
        <taxon>Nonomuraea</taxon>
    </lineage>
</organism>
<dbReference type="Gene3D" id="1.20.1260.10">
    <property type="match status" value="1"/>
</dbReference>
<gene>
    <name evidence="2" type="ORF">ETD85_26485</name>
</gene>
<dbReference type="SUPFAM" id="SSF47240">
    <property type="entry name" value="Ferritin-like"/>
    <property type="match status" value="1"/>
</dbReference>
<dbReference type="EMBL" id="VCKX01000087">
    <property type="protein sequence ID" value="TMR31208.1"/>
    <property type="molecule type" value="Genomic_DNA"/>
</dbReference>
<name>A0A5S4GDY6_9ACTN</name>
<accession>A0A5S4GDY6</accession>
<comment type="caution">
    <text evidence="2">The sequence shown here is derived from an EMBL/GenBank/DDBJ whole genome shotgun (WGS) entry which is preliminary data.</text>
</comment>
<dbReference type="AlphaFoldDB" id="A0A5S4GDY6"/>
<feature type="non-terminal residue" evidence="2">
    <location>
        <position position="88"/>
    </location>
</feature>
<dbReference type="Proteomes" id="UP000306628">
    <property type="component" value="Unassembled WGS sequence"/>
</dbReference>
<dbReference type="InterPro" id="IPR009078">
    <property type="entry name" value="Ferritin-like_SF"/>
</dbReference>
<feature type="domain" description="Iminophenyl-pyruvate dimer synthase" evidence="1">
    <location>
        <begin position="17"/>
        <end position="88"/>
    </location>
</feature>
<keyword evidence="3" id="KW-1185">Reference proteome</keyword>
<dbReference type="PANTHER" id="PTHR34400:SF4">
    <property type="entry name" value="MEMBRANE PROTEIN"/>
    <property type="match status" value="1"/>
</dbReference>
<proteinExistence type="predicted"/>
<sequence>MPREPRIDTLDSLREHLQWAIELEHATLPPYLCALYSLDPERNPEATEVIGSVFAEEMLHLALAANLLNAVGGRPRLDIPEMLPPHPR</sequence>
<dbReference type="InterPro" id="IPR026820">
    <property type="entry name" value="VioB/RebD_dom"/>
</dbReference>
<evidence type="ECO:0000259" key="1">
    <source>
        <dbReference type="Pfam" id="PF12902"/>
    </source>
</evidence>
<dbReference type="InterPro" id="IPR012347">
    <property type="entry name" value="Ferritin-like"/>
</dbReference>
<dbReference type="RefSeq" id="WP_240779435.1">
    <property type="nucleotide sequence ID" value="NZ_VCKX01000087.1"/>
</dbReference>
<dbReference type="PANTHER" id="PTHR34400">
    <property type="match status" value="1"/>
</dbReference>
<evidence type="ECO:0000313" key="3">
    <source>
        <dbReference type="Proteomes" id="UP000306628"/>
    </source>
</evidence>